<protein>
    <submittedName>
        <fullName evidence="1">Uncharacterized protein</fullName>
    </submittedName>
</protein>
<sequence length="156" mass="17513">MILCTFLRNSHHLPTHVRALGPMKSLGTRGFQQCTAGCDKKSTDSDETGVGKTPTVRMWTACDGKVKVVIINHEKGDSPTEHSYDNLPEAFQAVLEEGIQIGWRKRQPTPRKSSIEKILLYCELSNILDGFGQTKVLREAEVKVKRMAEVIIDEFK</sequence>
<evidence type="ECO:0000313" key="1">
    <source>
        <dbReference type="EMBL" id="RUP46300.1"/>
    </source>
</evidence>
<keyword evidence="2" id="KW-1185">Reference proteome</keyword>
<comment type="caution">
    <text evidence="1">The sequence shown here is derived from an EMBL/GenBank/DDBJ whole genome shotgun (WGS) entry which is preliminary data.</text>
</comment>
<organism evidence="1 2">
    <name type="scientific">Jimgerdemannia flammicorona</name>
    <dbReference type="NCBI Taxonomy" id="994334"/>
    <lineage>
        <taxon>Eukaryota</taxon>
        <taxon>Fungi</taxon>
        <taxon>Fungi incertae sedis</taxon>
        <taxon>Mucoromycota</taxon>
        <taxon>Mucoromycotina</taxon>
        <taxon>Endogonomycetes</taxon>
        <taxon>Endogonales</taxon>
        <taxon>Endogonaceae</taxon>
        <taxon>Jimgerdemannia</taxon>
    </lineage>
</organism>
<evidence type="ECO:0000313" key="2">
    <source>
        <dbReference type="Proteomes" id="UP000268093"/>
    </source>
</evidence>
<proteinExistence type="predicted"/>
<reference evidence="1 2" key="1">
    <citation type="journal article" date="2018" name="New Phytol.">
        <title>Phylogenomics of Endogonaceae and evolution of mycorrhizas within Mucoromycota.</title>
        <authorList>
            <person name="Chang Y."/>
            <person name="Desiro A."/>
            <person name="Na H."/>
            <person name="Sandor L."/>
            <person name="Lipzen A."/>
            <person name="Clum A."/>
            <person name="Barry K."/>
            <person name="Grigoriev I.V."/>
            <person name="Martin F.M."/>
            <person name="Stajich J.E."/>
            <person name="Smith M.E."/>
            <person name="Bonito G."/>
            <person name="Spatafora J.W."/>
        </authorList>
    </citation>
    <scope>NUCLEOTIDE SEQUENCE [LARGE SCALE GENOMIC DNA]</scope>
    <source>
        <strain evidence="1 2">GMNB39</strain>
    </source>
</reference>
<dbReference type="AlphaFoldDB" id="A0A433D641"/>
<dbReference type="EMBL" id="RBNI01006022">
    <property type="protein sequence ID" value="RUP46300.1"/>
    <property type="molecule type" value="Genomic_DNA"/>
</dbReference>
<dbReference type="Proteomes" id="UP000268093">
    <property type="component" value="Unassembled WGS sequence"/>
</dbReference>
<gene>
    <name evidence="1" type="ORF">BC936DRAFT_147111</name>
</gene>
<accession>A0A433D641</accession>
<name>A0A433D641_9FUNG</name>